<sequence length="227" mass="25367">MVQKAAMICYLPLEDARTIRLIALSPAKITSQPLECIIFHNSLDDPPPYAALSYEWKGEEPQRPMICDNGSTILITLNCYTALCRISIDGSLVAVESPDFVPVFTLTRKGDGTYYIGHKDAFGRVWFLQSNVGKQYVDLGYPGTFKIRFSTSASSPQILINYGDYYLRFNPPNALNNFAEASMSYRSACSSITFKKVLHAEDVWTDPAKDHGSCSADVLKKIRERSL</sequence>
<dbReference type="OrthoDB" id="194358at2759"/>
<accession>A0A8H4RSM4</accession>
<comment type="caution">
    <text evidence="1">The sequence shown here is derived from an EMBL/GenBank/DDBJ whole genome shotgun (WGS) entry which is preliminary data.</text>
</comment>
<keyword evidence="2" id="KW-1185">Reference proteome</keyword>
<dbReference type="AlphaFoldDB" id="A0A8H4RSM4"/>
<dbReference type="Proteomes" id="UP000566819">
    <property type="component" value="Unassembled WGS sequence"/>
</dbReference>
<gene>
    <name evidence="1" type="ORF">G7Y89_g2819</name>
</gene>
<dbReference type="EMBL" id="JAAMPI010000129">
    <property type="protein sequence ID" value="KAF4635282.1"/>
    <property type="molecule type" value="Genomic_DNA"/>
</dbReference>
<dbReference type="PANTHER" id="PTHR24148">
    <property type="entry name" value="ANKYRIN REPEAT DOMAIN-CONTAINING PROTEIN 39 HOMOLOG-RELATED"/>
    <property type="match status" value="1"/>
</dbReference>
<evidence type="ECO:0000313" key="1">
    <source>
        <dbReference type="EMBL" id="KAF4635282.1"/>
    </source>
</evidence>
<organism evidence="1 2">
    <name type="scientific">Cudoniella acicularis</name>
    <dbReference type="NCBI Taxonomy" id="354080"/>
    <lineage>
        <taxon>Eukaryota</taxon>
        <taxon>Fungi</taxon>
        <taxon>Dikarya</taxon>
        <taxon>Ascomycota</taxon>
        <taxon>Pezizomycotina</taxon>
        <taxon>Leotiomycetes</taxon>
        <taxon>Helotiales</taxon>
        <taxon>Tricladiaceae</taxon>
        <taxon>Cudoniella</taxon>
    </lineage>
</organism>
<name>A0A8H4RSM4_9HELO</name>
<proteinExistence type="predicted"/>
<dbReference type="InterPro" id="IPR052895">
    <property type="entry name" value="HetReg/Transcr_Mod"/>
</dbReference>
<reference evidence="1 2" key="1">
    <citation type="submission" date="2020-03" db="EMBL/GenBank/DDBJ databases">
        <title>Draft Genome Sequence of Cudoniella acicularis.</title>
        <authorList>
            <person name="Buettner E."/>
            <person name="Kellner H."/>
        </authorList>
    </citation>
    <scope>NUCLEOTIDE SEQUENCE [LARGE SCALE GENOMIC DNA]</scope>
    <source>
        <strain evidence="1 2">DSM 108380</strain>
    </source>
</reference>
<dbReference type="PANTHER" id="PTHR24148:SF73">
    <property type="entry name" value="HET DOMAIN PROTEIN (AFU_ORTHOLOGUE AFUA_8G01020)"/>
    <property type="match status" value="1"/>
</dbReference>
<protein>
    <submittedName>
        <fullName evidence="1">Uncharacterized protein</fullName>
    </submittedName>
</protein>
<evidence type="ECO:0000313" key="2">
    <source>
        <dbReference type="Proteomes" id="UP000566819"/>
    </source>
</evidence>